<keyword evidence="3" id="KW-1185">Reference proteome</keyword>
<gene>
    <name evidence="2" type="ORF">TrST_g1580</name>
</gene>
<evidence type="ECO:0000313" key="3">
    <source>
        <dbReference type="Proteomes" id="UP001165085"/>
    </source>
</evidence>
<dbReference type="Proteomes" id="UP001165085">
    <property type="component" value="Unassembled WGS sequence"/>
</dbReference>
<dbReference type="InterPro" id="IPR012674">
    <property type="entry name" value="Calycin"/>
</dbReference>
<dbReference type="SUPFAM" id="SSF50814">
    <property type="entry name" value="Lipocalins"/>
    <property type="match status" value="1"/>
</dbReference>
<organism evidence="2 3">
    <name type="scientific">Triparma strigata</name>
    <dbReference type="NCBI Taxonomy" id="1606541"/>
    <lineage>
        <taxon>Eukaryota</taxon>
        <taxon>Sar</taxon>
        <taxon>Stramenopiles</taxon>
        <taxon>Ochrophyta</taxon>
        <taxon>Bolidophyceae</taxon>
        <taxon>Parmales</taxon>
        <taxon>Triparmaceae</taxon>
        <taxon>Triparma</taxon>
    </lineage>
</organism>
<dbReference type="Gene3D" id="2.40.128.20">
    <property type="match status" value="1"/>
</dbReference>
<reference evidence="3" key="1">
    <citation type="journal article" date="2023" name="Commun. Biol.">
        <title>Genome analysis of Parmales, the sister group of diatoms, reveals the evolutionary specialization of diatoms from phago-mixotrophs to photoautotrophs.</title>
        <authorList>
            <person name="Ban H."/>
            <person name="Sato S."/>
            <person name="Yoshikawa S."/>
            <person name="Yamada K."/>
            <person name="Nakamura Y."/>
            <person name="Ichinomiya M."/>
            <person name="Sato N."/>
            <person name="Blanc-Mathieu R."/>
            <person name="Endo H."/>
            <person name="Kuwata A."/>
            <person name="Ogata H."/>
        </authorList>
    </citation>
    <scope>NUCLEOTIDE SEQUENCE [LARGE SCALE GENOMIC DNA]</scope>
    <source>
        <strain evidence="3">NIES 3701</strain>
    </source>
</reference>
<dbReference type="EMBL" id="BRXY01000061">
    <property type="protein sequence ID" value="GMH59735.1"/>
    <property type="molecule type" value="Genomic_DNA"/>
</dbReference>
<feature type="compositionally biased region" description="Low complexity" evidence="1">
    <location>
        <begin position="40"/>
        <end position="49"/>
    </location>
</feature>
<evidence type="ECO:0000313" key="2">
    <source>
        <dbReference type="EMBL" id="GMH59735.1"/>
    </source>
</evidence>
<proteinExistence type="predicted"/>
<dbReference type="AlphaFoldDB" id="A0A9W7DZG7"/>
<name>A0A9W7DZG7_9STRA</name>
<sequence length="205" mass="22413">MGSMCSKSDSAEGGKEPKRHISAAGSDLAAPLVTSEADVDVSLSPPSSSNGASEDVDLASSDLNGTWEQDRMVDVDKYLTHSNVPWLVKKMILKIKPKMIIELSATGFKFTMSGGPKSKVEEGQWNVTFPSTNPHGDEIMNTTTYRIDESKGLCLETKLKNEERGTEDVLTRYIRDGECVLQLGPKLSLKDGKSNIMGERIFARK</sequence>
<evidence type="ECO:0000256" key="1">
    <source>
        <dbReference type="SAM" id="MobiDB-lite"/>
    </source>
</evidence>
<protein>
    <submittedName>
        <fullName evidence="2">Uncharacterized protein</fullName>
    </submittedName>
</protein>
<feature type="region of interest" description="Disordered" evidence="1">
    <location>
        <begin position="1"/>
        <end position="57"/>
    </location>
</feature>
<comment type="caution">
    <text evidence="2">The sequence shown here is derived from an EMBL/GenBank/DDBJ whole genome shotgun (WGS) entry which is preliminary data.</text>
</comment>
<dbReference type="OrthoDB" id="412780at2759"/>
<accession>A0A9W7DZG7</accession>